<dbReference type="PROSITE" id="PS50110">
    <property type="entry name" value="RESPONSE_REGULATORY"/>
    <property type="match status" value="1"/>
</dbReference>
<dbReference type="Proteomes" id="UP001500742">
    <property type="component" value="Unassembled WGS sequence"/>
</dbReference>
<evidence type="ECO:0000259" key="3">
    <source>
        <dbReference type="PROSITE" id="PS50110"/>
    </source>
</evidence>
<keyword evidence="1 2" id="KW-0597">Phosphoprotein</keyword>
<dbReference type="InterPro" id="IPR001789">
    <property type="entry name" value="Sig_transdc_resp-reg_receiver"/>
</dbReference>
<dbReference type="RefSeq" id="WP_259094051.1">
    <property type="nucleotide sequence ID" value="NZ_BAAAZC010000029.1"/>
</dbReference>
<evidence type="ECO:0000256" key="2">
    <source>
        <dbReference type="PROSITE-ProRule" id="PRU00169"/>
    </source>
</evidence>
<dbReference type="SMART" id="SM00448">
    <property type="entry name" value="REC"/>
    <property type="match status" value="1"/>
</dbReference>
<organism evidence="4 5">
    <name type="scientific">Mucilaginibacter dorajii</name>
    <dbReference type="NCBI Taxonomy" id="692994"/>
    <lineage>
        <taxon>Bacteria</taxon>
        <taxon>Pseudomonadati</taxon>
        <taxon>Bacteroidota</taxon>
        <taxon>Sphingobacteriia</taxon>
        <taxon>Sphingobacteriales</taxon>
        <taxon>Sphingobacteriaceae</taxon>
        <taxon>Mucilaginibacter</taxon>
    </lineage>
</organism>
<dbReference type="Gene3D" id="3.40.50.2300">
    <property type="match status" value="1"/>
</dbReference>
<feature type="modified residue" description="4-aspartylphosphate" evidence="2">
    <location>
        <position position="52"/>
    </location>
</feature>
<dbReference type="PANTHER" id="PTHR44591">
    <property type="entry name" value="STRESS RESPONSE REGULATOR PROTEIN 1"/>
    <property type="match status" value="1"/>
</dbReference>
<evidence type="ECO:0000256" key="1">
    <source>
        <dbReference type="ARBA" id="ARBA00022553"/>
    </source>
</evidence>
<reference evidence="5" key="1">
    <citation type="journal article" date="2019" name="Int. J. Syst. Evol. Microbiol.">
        <title>The Global Catalogue of Microorganisms (GCM) 10K type strain sequencing project: providing services to taxonomists for standard genome sequencing and annotation.</title>
        <authorList>
            <consortium name="The Broad Institute Genomics Platform"/>
            <consortium name="The Broad Institute Genome Sequencing Center for Infectious Disease"/>
            <person name="Wu L."/>
            <person name="Ma J."/>
        </authorList>
    </citation>
    <scope>NUCLEOTIDE SEQUENCE [LARGE SCALE GENOMIC DNA]</scope>
    <source>
        <strain evidence="5">JCM 16601</strain>
    </source>
</reference>
<comment type="caution">
    <text evidence="4">The sequence shown here is derived from an EMBL/GenBank/DDBJ whole genome shotgun (WGS) entry which is preliminary data.</text>
</comment>
<evidence type="ECO:0000313" key="5">
    <source>
        <dbReference type="Proteomes" id="UP001500742"/>
    </source>
</evidence>
<dbReference type="InterPro" id="IPR011006">
    <property type="entry name" value="CheY-like_superfamily"/>
</dbReference>
<gene>
    <name evidence="4" type="ORF">GCM10022210_45340</name>
</gene>
<keyword evidence="5" id="KW-1185">Reference proteome</keyword>
<name>A0ABP7QSY0_9SPHI</name>
<evidence type="ECO:0000313" key="4">
    <source>
        <dbReference type="EMBL" id="GAA3987647.1"/>
    </source>
</evidence>
<dbReference type="EMBL" id="BAAAZC010000029">
    <property type="protein sequence ID" value="GAA3987647.1"/>
    <property type="molecule type" value="Genomic_DNA"/>
</dbReference>
<dbReference type="SUPFAM" id="SSF52172">
    <property type="entry name" value="CheY-like"/>
    <property type="match status" value="1"/>
</dbReference>
<accession>A0ABP7QSY0</accession>
<dbReference type="Pfam" id="PF00072">
    <property type="entry name" value="Response_reg"/>
    <property type="match status" value="1"/>
</dbReference>
<sequence>MSKNIIVVDDDEDILNIIELILVEAGYHVRAVSDIVSFYNIHEFKPDLILLDDWLADGYGSKLCLDLKRNPLTSNIPVILISAKNDLPNISRNCLADDFISKPFDLDFFTEKINNWLLSVLPK</sequence>
<dbReference type="PANTHER" id="PTHR44591:SF3">
    <property type="entry name" value="RESPONSE REGULATORY DOMAIN-CONTAINING PROTEIN"/>
    <property type="match status" value="1"/>
</dbReference>
<feature type="domain" description="Response regulatory" evidence="3">
    <location>
        <begin position="4"/>
        <end position="117"/>
    </location>
</feature>
<protein>
    <recommendedName>
        <fullName evidence="3">Response regulatory domain-containing protein</fullName>
    </recommendedName>
</protein>
<proteinExistence type="predicted"/>
<dbReference type="InterPro" id="IPR050595">
    <property type="entry name" value="Bact_response_regulator"/>
</dbReference>